<evidence type="ECO:0000313" key="2">
    <source>
        <dbReference type="EMBL" id="AWP05445.1"/>
    </source>
</evidence>
<dbReference type="Proteomes" id="UP000246464">
    <property type="component" value="Chromosome 8"/>
</dbReference>
<gene>
    <name evidence="2" type="ORF">SMAX5B_011505</name>
</gene>
<feature type="region of interest" description="Disordered" evidence="1">
    <location>
        <begin position="1"/>
        <end position="23"/>
    </location>
</feature>
<evidence type="ECO:0000256" key="1">
    <source>
        <dbReference type="SAM" id="MobiDB-lite"/>
    </source>
</evidence>
<sequence>MSAMAGPAWSSEPPHWLNGGEGGLEKTARLTGLSQFKHLRLHIYREGLRGKKKKTDRKLHPIGMSAGWRVTAEGLDLDATLGSELTLSNESTQQNLSTRPGPKETYALTMSDLWTSSTDETSPLRRASVSGPAVLFADLV</sequence>
<dbReference type="EMBL" id="CP026250">
    <property type="protein sequence ID" value="AWP05445.1"/>
    <property type="molecule type" value="Genomic_DNA"/>
</dbReference>
<name>A0A2U9BMX1_SCOMX</name>
<evidence type="ECO:0000313" key="3">
    <source>
        <dbReference type="Proteomes" id="UP000246464"/>
    </source>
</evidence>
<keyword evidence="3" id="KW-1185">Reference proteome</keyword>
<accession>A0A2U9BMX1</accession>
<protein>
    <submittedName>
        <fullName evidence="2">Uncharacterized protein</fullName>
    </submittedName>
</protein>
<proteinExistence type="predicted"/>
<organism evidence="2 3">
    <name type="scientific">Scophthalmus maximus</name>
    <name type="common">Turbot</name>
    <name type="synonym">Psetta maxima</name>
    <dbReference type="NCBI Taxonomy" id="52904"/>
    <lineage>
        <taxon>Eukaryota</taxon>
        <taxon>Metazoa</taxon>
        <taxon>Chordata</taxon>
        <taxon>Craniata</taxon>
        <taxon>Vertebrata</taxon>
        <taxon>Euteleostomi</taxon>
        <taxon>Actinopterygii</taxon>
        <taxon>Neopterygii</taxon>
        <taxon>Teleostei</taxon>
        <taxon>Neoteleostei</taxon>
        <taxon>Acanthomorphata</taxon>
        <taxon>Carangaria</taxon>
        <taxon>Pleuronectiformes</taxon>
        <taxon>Pleuronectoidei</taxon>
        <taxon>Scophthalmidae</taxon>
        <taxon>Scophthalmus</taxon>
    </lineage>
</organism>
<dbReference type="AlphaFoldDB" id="A0A2U9BMX1"/>
<reference evidence="2 3" key="1">
    <citation type="submission" date="2017-12" db="EMBL/GenBank/DDBJ databases">
        <title>Integrating genomic resources of turbot (Scophthalmus maximus) in depth evaluation of genetic and physical mapping variation across individuals.</title>
        <authorList>
            <person name="Martinez P."/>
        </authorList>
    </citation>
    <scope>NUCLEOTIDE SEQUENCE [LARGE SCALE GENOMIC DNA]</scope>
</reference>